<dbReference type="OrthoDB" id="3405890at2"/>
<proteinExistence type="predicted"/>
<evidence type="ECO:0000256" key="2">
    <source>
        <dbReference type="SAM" id="Phobius"/>
    </source>
</evidence>
<keyword evidence="2" id="KW-0472">Membrane</keyword>
<dbReference type="EMBL" id="VLLP01000001">
    <property type="protein sequence ID" value="TWJ30798.1"/>
    <property type="molecule type" value="Genomic_DNA"/>
</dbReference>
<gene>
    <name evidence="4" type="ORF">JD81_04347</name>
</gene>
<feature type="chain" id="PRO_5039017629" description="DUF4352 domain-containing protein" evidence="3">
    <location>
        <begin position="29"/>
        <end position="416"/>
    </location>
</feature>
<evidence type="ECO:0000313" key="5">
    <source>
        <dbReference type="Proteomes" id="UP000319728"/>
    </source>
</evidence>
<accession>A0A562WKT4</accession>
<organism evidence="4 5">
    <name type="scientific">Micromonospora sagamiensis</name>
    <dbReference type="NCBI Taxonomy" id="47875"/>
    <lineage>
        <taxon>Bacteria</taxon>
        <taxon>Bacillati</taxon>
        <taxon>Actinomycetota</taxon>
        <taxon>Actinomycetes</taxon>
        <taxon>Micromonosporales</taxon>
        <taxon>Micromonosporaceae</taxon>
        <taxon>Micromonospora</taxon>
    </lineage>
</organism>
<feature type="transmembrane region" description="Helical" evidence="2">
    <location>
        <begin position="179"/>
        <end position="197"/>
    </location>
</feature>
<protein>
    <recommendedName>
        <fullName evidence="6">DUF4352 domain-containing protein</fullName>
    </recommendedName>
</protein>
<evidence type="ECO:0008006" key="6">
    <source>
        <dbReference type="Google" id="ProtNLM"/>
    </source>
</evidence>
<dbReference type="AlphaFoldDB" id="A0A562WKT4"/>
<evidence type="ECO:0000256" key="3">
    <source>
        <dbReference type="SAM" id="SignalP"/>
    </source>
</evidence>
<feature type="region of interest" description="Disordered" evidence="1">
    <location>
        <begin position="201"/>
        <end position="232"/>
    </location>
</feature>
<sequence>MPASTRPHRTLAVLVHCLGLLTALPALSTPDPPRAAATPATPGAAPAVRVRVAPAGTPAPAYRIEVRNDGNAPVDTTVRQELPPGATAATVTAGGRATRPTGGAESAEVTWRLTLPARSTTTLNTALSAAPDRPLTAPACAFDGAGDRPYDCATATWRQGAGDGGGADATPFWQRPTTALAAGAALLPVLAGTGWWLRRRRSRPDERAAGRSGTPDPGSRPDGRPDGRGTVYPRVAVPMPAYRRRRPPVWLVVGVAATILVAVAGAATWTATRRVSAINSGAQPTSGAWTGQGHAGALGVPLREAAFEFTVYRMACDPAADRRRCQATVGVRNLTPHQQVWHGELQRAYLPDGRWVTTDEPATRTANRGRDVFADPVAADQRMVVPLVFTVGGTEPPRQVELRSGVFSAGVRVDVP</sequence>
<dbReference type="Proteomes" id="UP000319728">
    <property type="component" value="Unassembled WGS sequence"/>
</dbReference>
<feature type="transmembrane region" description="Helical" evidence="2">
    <location>
        <begin position="249"/>
        <end position="269"/>
    </location>
</feature>
<name>A0A562WKT4_9ACTN</name>
<keyword evidence="5" id="KW-1185">Reference proteome</keyword>
<dbReference type="RefSeq" id="WP_145819418.1">
    <property type="nucleotide sequence ID" value="NZ_AP023438.1"/>
</dbReference>
<keyword evidence="3" id="KW-0732">Signal</keyword>
<keyword evidence="2" id="KW-1133">Transmembrane helix</keyword>
<feature type="signal peptide" evidence="3">
    <location>
        <begin position="1"/>
        <end position="28"/>
    </location>
</feature>
<evidence type="ECO:0000256" key="1">
    <source>
        <dbReference type="SAM" id="MobiDB-lite"/>
    </source>
</evidence>
<reference evidence="4 5" key="1">
    <citation type="submission" date="2019-07" db="EMBL/GenBank/DDBJ databases">
        <title>R&amp;d 2014.</title>
        <authorList>
            <person name="Klenk H.-P."/>
        </authorList>
    </citation>
    <scope>NUCLEOTIDE SEQUENCE [LARGE SCALE GENOMIC DNA]</scope>
    <source>
        <strain evidence="4 5">DSM 43912</strain>
    </source>
</reference>
<comment type="caution">
    <text evidence="4">The sequence shown here is derived from an EMBL/GenBank/DDBJ whole genome shotgun (WGS) entry which is preliminary data.</text>
</comment>
<keyword evidence="2" id="KW-0812">Transmembrane</keyword>
<evidence type="ECO:0000313" key="4">
    <source>
        <dbReference type="EMBL" id="TWJ30798.1"/>
    </source>
</evidence>